<name>A0A4V2EVM6_9BURK</name>
<dbReference type="Proteomes" id="UP000293433">
    <property type="component" value="Unassembled WGS sequence"/>
</dbReference>
<dbReference type="InterPro" id="IPR049250">
    <property type="entry name" value="DUF6883"/>
</dbReference>
<gene>
    <name evidence="2" type="ORF">EV685_2643</name>
</gene>
<evidence type="ECO:0000313" key="3">
    <source>
        <dbReference type="Proteomes" id="UP000293433"/>
    </source>
</evidence>
<dbReference type="EMBL" id="SGWV01000010">
    <property type="protein sequence ID" value="RZS53020.1"/>
    <property type="molecule type" value="Genomic_DNA"/>
</dbReference>
<feature type="domain" description="DUF6883" evidence="1">
    <location>
        <begin position="7"/>
        <end position="113"/>
    </location>
</feature>
<comment type="caution">
    <text evidence="2">The sequence shown here is derived from an EMBL/GenBank/DDBJ whole genome shotgun (WGS) entry which is preliminary data.</text>
</comment>
<keyword evidence="3" id="KW-1185">Reference proteome</keyword>
<evidence type="ECO:0000313" key="2">
    <source>
        <dbReference type="EMBL" id="RZS53020.1"/>
    </source>
</evidence>
<dbReference type="OrthoDB" id="5405416at2"/>
<reference evidence="2 3" key="1">
    <citation type="submission" date="2019-02" db="EMBL/GenBank/DDBJ databases">
        <title>Genomic Encyclopedia of Type Strains, Phase IV (KMG-IV): sequencing the most valuable type-strain genomes for metagenomic binning, comparative biology and taxonomic classification.</title>
        <authorList>
            <person name="Goeker M."/>
        </authorList>
    </citation>
    <scope>NUCLEOTIDE SEQUENCE [LARGE SCALE GENOMIC DNA]</scope>
    <source>
        <strain evidence="2 3">DSM 10617</strain>
    </source>
</reference>
<proteinExistence type="predicted"/>
<dbReference type="AlphaFoldDB" id="A0A4V2EVM6"/>
<dbReference type="RefSeq" id="WP_130482496.1">
    <property type="nucleotide sequence ID" value="NZ_SGWV01000010.1"/>
</dbReference>
<dbReference type="Pfam" id="PF21814">
    <property type="entry name" value="DUF6883"/>
    <property type="match status" value="1"/>
</dbReference>
<sequence length="114" mass="12701">MPDPQALPNFQGAVIPLEKLFDYALNPSHPRGGPKSRVFASALGYTRENWRELVDAILEALPDHPAVERTRAGGREFAVDLLLTGPGGRAMVRTGWMIDEGHDMPRLTTLYVYR</sequence>
<accession>A0A4V2EVM6</accession>
<protein>
    <recommendedName>
        <fullName evidence="1">DUF6883 domain-containing protein</fullName>
    </recommendedName>
</protein>
<evidence type="ECO:0000259" key="1">
    <source>
        <dbReference type="Pfam" id="PF21814"/>
    </source>
</evidence>
<organism evidence="2 3">
    <name type="scientific">Sphaerotilus mobilis</name>
    <dbReference type="NCBI Taxonomy" id="47994"/>
    <lineage>
        <taxon>Bacteria</taxon>
        <taxon>Pseudomonadati</taxon>
        <taxon>Pseudomonadota</taxon>
        <taxon>Betaproteobacteria</taxon>
        <taxon>Burkholderiales</taxon>
        <taxon>Sphaerotilaceae</taxon>
        <taxon>Sphaerotilus</taxon>
    </lineage>
</organism>